<dbReference type="Pfam" id="PF01663">
    <property type="entry name" value="Phosphodiest"/>
    <property type="match status" value="1"/>
</dbReference>
<evidence type="ECO:0000313" key="1">
    <source>
        <dbReference type="EMBL" id="RRJ29473.1"/>
    </source>
</evidence>
<dbReference type="Proteomes" id="UP000282322">
    <property type="component" value="Unassembled WGS sequence"/>
</dbReference>
<dbReference type="EMBL" id="RRCH01000028">
    <property type="protein sequence ID" value="RRJ29473.1"/>
    <property type="molecule type" value="Genomic_DNA"/>
</dbReference>
<dbReference type="SUPFAM" id="SSF53649">
    <property type="entry name" value="Alkaline phosphatase-like"/>
    <property type="match status" value="1"/>
</dbReference>
<comment type="caution">
    <text evidence="1">The sequence shown here is derived from an EMBL/GenBank/DDBJ whole genome shotgun (WGS) entry which is preliminary data.</text>
</comment>
<organism evidence="1 2">
    <name type="scientific">Halocatena pleomorpha</name>
    <dbReference type="NCBI Taxonomy" id="1785090"/>
    <lineage>
        <taxon>Archaea</taxon>
        <taxon>Methanobacteriati</taxon>
        <taxon>Methanobacteriota</taxon>
        <taxon>Stenosarchaea group</taxon>
        <taxon>Halobacteria</taxon>
        <taxon>Halobacteriales</taxon>
        <taxon>Natronomonadaceae</taxon>
        <taxon>Halocatena</taxon>
    </lineage>
</organism>
<gene>
    <name evidence="1" type="ORF">EIK79_12595</name>
</gene>
<evidence type="ECO:0000313" key="2">
    <source>
        <dbReference type="Proteomes" id="UP000282322"/>
    </source>
</evidence>
<evidence type="ECO:0008006" key="3">
    <source>
        <dbReference type="Google" id="ProtNLM"/>
    </source>
</evidence>
<keyword evidence="2" id="KW-1185">Reference proteome</keyword>
<dbReference type="AlphaFoldDB" id="A0A3P3RAL9"/>
<dbReference type="RefSeq" id="WP_124955462.1">
    <property type="nucleotide sequence ID" value="NZ_RRCH01000028.1"/>
</dbReference>
<protein>
    <recommendedName>
        <fullName evidence="3">Alkaline phosphatase family protein</fullName>
    </recommendedName>
</protein>
<reference evidence="1 2" key="1">
    <citation type="submission" date="2018-11" db="EMBL/GenBank/DDBJ databases">
        <title>Taxonoimc description of Halomarina strain SPP-AMP-1.</title>
        <authorList>
            <person name="Pal Y."/>
            <person name="Srinivasana K."/>
            <person name="Verma A."/>
            <person name="Kumar P."/>
        </authorList>
    </citation>
    <scope>NUCLEOTIDE SEQUENCE [LARGE SCALE GENOMIC DNA]</scope>
    <source>
        <strain evidence="1 2">SPP-AMP-1</strain>
    </source>
</reference>
<dbReference type="InterPro" id="IPR002591">
    <property type="entry name" value="Phosphodiest/P_Trfase"/>
</dbReference>
<sequence>MDLLVLGADGMDPRVTQYLIRKGRMETIAELIESDEGELNGMASRRGTQPVPHTGPAWLTVYTGRTEREHGLTKGGWVQGDSVFTDHYDGTVFDELVSDGYRVGAAFMANTYPAHIDTENGSWMISGYPSADDENRVVEPTSLTEYLPGDFKSLQAKRLVGGGDEDSEGILPVEEWIAADQRGREEILVPLLNDNPVDVLFYGTQITDVMGHRCKPFPYYTTGVGERVVKYINDTFGTKLQPPRLNSMAWNAEFRRAYEYVDAVLGWFIKMYDPDRILLLSDHGFELNGKDHAFVGTSLAWGDIPRPECTTEVKNCIREALISTAVQGNERQESDGLSREERDEIEEQLNALGYTD</sequence>
<accession>A0A3P3RAL9</accession>
<dbReference type="Gene3D" id="3.40.720.10">
    <property type="entry name" value="Alkaline Phosphatase, subunit A"/>
    <property type="match status" value="1"/>
</dbReference>
<name>A0A3P3RAL9_9EURY</name>
<proteinExistence type="predicted"/>
<dbReference type="InterPro" id="IPR017850">
    <property type="entry name" value="Alkaline_phosphatase_core_sf"/>
</dbReference>